<dbReference type="InterPro" id="IPR008767">
    <property type="entry name" value="Phage_SPP1_head-tail_adaptor"/>
</dbReference>
<sequence>MSGRIGALDRAMRLERPDRIEAADGEAELVFADMGPVFVALAPASLAERWQAERLDGIATHRARLRADGRITGGWRLVEDARVFRILAVDDSDRRAGYITCLVEEDGR</sequence>
<comment type="caution">
    <text evidence="1">The sequence shown here is derived from an EMBL/GenBank/DDBJ whole genome shotgun (WGS) entry which is preliminary data.</text>
</comment>
<dbReference type="AlphaFoldDB" id="A0A838XPD5"/>
<protein>
    <submittedName>
        <fullName evidence="1">Head-tail adaptor protein</fullName>
    </submittedName>
</protein>
<dbReference type="Pfam" id="PF05521">
    <property type="entry name" value="Phage_HCP"/>
    <property type="match status" value="1"/>
</dbReference>
<reference evidence="1 2" key="2">
    <citation type="submission" date="2020-08" db="EMBL/GenBank/DDBJ databases">
        <title>Stappia taiwanensis sp. nov., isolated from a coastal thermal spring.</title>
        <authorList>
            <person name="Kampfer P."/>
        </authorList>
    </citation>
    <scope>NUCLEOTIDE SEQUENCE [LARGE SCALE GENOMIC DNA]</scope>
    <source>
        <strain evidence="1 2">DSM 23284</strain>
    </source>
</reference>
<dbReference type="InterPro" id="IPR038666">
    <property type="entry name" value="SSP1_head-tail_sf"/>
</dbReference>
<organism evidence="1 2">
    <name type="scientific">Stappia taiwanensis</name>
    <dbReference type="NCBI Taxonomy" id="992267"/>
    <lineage>
        <taxon>Bacteria</taxon>
        <taxon>Pseudomonadati</taxon>
        <taxon>Pseudomonadota</taxon>
        <taxon>Alphaproteobacteria</taxon>
        <taxon>Hyphomicrobiales</taxon>
        <taxon>Stappiaceae</taxon>
        <taxon>Stappia</taxon>
    </lineage>
</organism>
<accession>A0A838XPD5</accession>
<gene>
    <name evidence="1" type="ORF">H1W37_04610</name>
</gene>
<proteinExistence type="predicted"/>
<reference evidence="1 2" key="1">
    <citation type="submission" date="2020-07" db="EMBL/GenBank/DDBJ databases">
        <authorList>
            <person name="Li M."/>
        </authorList>
    </citation>
    <scope>NUCLEOTIDE SEQUENCE [LARGE SCALE GENOMIC DNA]</scope>
    <source>
        <strain evidence="1 2">DSM 23284</strain>
    </source>
</reference>
<evidence type="ECO:0000313" key="1">
    <source>
        <dbReference type="EMBL" id="MBA4610921.1"/>
    </source>
</evidence>
<dbReference type="RefSeq" id="WP_181759111.1">
    <property type="nucleotide sequence ID" value="NZ_BMCR01000004.1"/>
</dbReference>
<dbReference type="Gene3D" id="2.40.10.270">
    <property type="entry name" value="Bacteriophage SPP1 head-tail adaptor protein"/>
    <property type="match status" value="1"/>
</dbReference>
<keyword evidence="2" id="KW-1185">Reference proteome</keyword>
<name>A0A838XPD5_9HYPH</name>
<dbReference type="EMBL" id="JACEON010000003">
    <property type="protein sequence ID" value="MBA4610921.1"/>
    <property type="molecule type" value="Genomic_DNA"/>
</dbReference>
<dbReference type="Proteomes" id="UP000559404">
    <property type="component" value="Unassembled WGS sequence"/>
</dbReference>
<evidence type="ECO:0000313" key="2">
    <source>
        <dbReference type="Proteomes" id="UP000559404"/>
    </source>
</evidence>